<feature type="transmembrane region" description="Helical" evidence="2">
    <location>
        <begin position="195"/>
        <end position="215"/>
    </location>
</feature>
<dbReference type="AlphaFoldDB" id="E1REN1"/>
<proteinExistence type="predicted"/>
<keyword evidence="4" id="KW-1185">Reference proteome</keyword>
<evidence type="ECO:0000256" key="1">
    <source>
        <dbReference type="SAM" id="MobiDB-lite"/>
    </source>
</evidence>
<accession>E1REN1</accession>
<gene>
    <name evidence="3" type="ordered locus">Mpet_0200</name>
</gene>
<dbReference type="EMBL" id="CP002117">
    <property type="protein sequence ID" value="ADN34978.1"/>
    <property type="molecule type" value="Genomic_DNA"/>
</dbReference>
<feature type="region of interest" description="Disordered" evidence="1">
    <location>
        <begin position="1"/>
        <end position="22"/>
    </location>
</feature>
<keyword evidence="2" id="KW-0472">Membrane</keyword>
<feature type="transmembrane region" description="Helical" evidence="2">
    <location>
        <begin position="128"/>
        <end position="147"/>
    </location>
</feature>
<feature type="transmembrane region" description="Helical" evidence="2">
    <location>
        <begin position="377"/>
        <end position="397"/>
    </location>
</feature>
<feature type="transmembrane region" description="Helical" evidence="2">
    <location>
        <begin position="403"/>
        <end position="425"/>
    </location>
</feature>
<feature type="transmembrane region" description="Helical" evidence="2">
    <location>
        <begin position="99"/>
        <end position="122"/>
    </location>
</feature>
<evidence type="ECO:0000313" key="3">
    <source>
        <dbReference type="EMBL" id="ADN34978.1"/>
    </source>
</evidence>
<dbReference type="eggNOG" id="arCOG03584">
    <property type="taxonomic scope" value="Archaea"/>
</dbReference>
<keyword evidence="2" id="KW-0812">Transmembrane</keyword>
<dbReference type="Proteomes" id="UP000006565">
    <property type="component" value="Chromosome"/>
</dbReference>
<feature type="transmembrane region" description="Helical" evidence="2">
    <location>
        <begin position="236"/>
        <end position="266"/>
    </location>
</feature>
<name>E1REN1_METP4</name>
<feature type="transmembrane region" description="Helical" evidence="2">
    <location>
        <begin position="36"/>
        <end position="60"/>
    </location>
</feature>
<protein>
    <submittedName>
        <fullName evidence="3">Uncharacterized protein</fullName>
    </submittedName>
</protein>
<feature type="transmembrane region" description="Helical" evidence="2">
    <location>
        <begin position="278"/>
        <end position="294"/>
    </location>
</feature>
<feature type="transmembrane region" description="Helical" evidence="2">
    <location>
        <begin position="306"/>
        <end position="325"/>
    </location>
</feature>
<keyword evidence="2" id="KW-1133">Transmembrane helix</keyword>
<evidence type="ECO:0000256" key="2">
    <source>
        <dbReference type="SAM" id="Phobius"/>
    </source>
</evidence>
<feature type="transmembrane region" description="Helical" evidence="2">
    <location>
        <begin position="72"/>
        <end position="92"/>
    </location>
</feature>
<evidence type="ECO:0000313" key="4">
    <source>
        <dbReference type="Proteomes" id="UP000006565"/>
    </source>
</evidence>
<sequence length="437" mass="47205">MHRNEFRTDVEEETGLGQDDNGGNNIEMKKEFFGDLSFEVVILFIFGIFMLIFGTLLFRIHTGELPYTPDSTYGLFLVIVSLQIIALGRTPFGDIRRSWIVIIIGVCTTAAGMIACFIPGYLSDFVRILAGLMLFFGGISLLLQLFLADGKAKRWLAVPGVLRHLTLACALVYIISAILGIITLLPGIAEDTLTAAILLVYGVCIFYLSFCLHRTNTIYPQEEEKILSESAEKRTLLFSVAAIPLQVAIIIPVGFLLVLLGFLLVPVNLGMIPFSPDGQLGLLMVVMAIQMMALGETPAGECRRSWLLMVIGVVFAGAGIFSCVVPGITTGILTELIGFLNIAGGVILLLKRFGPVLLNRGKQGAENDPIPPVLKNLLIIQTILNFVSISFGASMFLPGIIPGMAIAGILVLNGILIFALASAVLKIDRMQSAEITG</sequence>
<dbReference type="KEGG" id="mpi:Mpet_0200"/>
<feature type="transmembrane region" description="Helical" evidence="2">
    <location>
        <begin position="331"/>
        <end position="350"/>
    </location>
</feature>
<dbReference type="HOGENOM" id="CLU_703286_0_0_2"/>
<dbReference type="STRING" id="679926.Mpet_0200"/>
<reference evidence="3 4" key="1">
    <citation type="journal article" date="2010" name="Stand. Genomic Sci.">
        <title>Complete genome sequence of Methanoplanus petrolearius type strain (SEBR 4847).</title>
        <authorList>
            <person name="Brambilla E."/>
            <person name="Djao O.D."/>
            <person name="Daligault H."/>
            <person name="Lapidus A."/>
            <person name="Lucas S."/>
            <person name="Hammon N."/>
            <person name="Nolan M."/>
            <person name="Tice H."/>
            <person name="Cheng J.F."/>
            <person name="Han C."/>
            <person name="Tapia R."/>
            <person name="Goodwin L."/>
            <person name="Pitluck S."/>
            <person name="Liolios K."/>
            <person name="Ivanova N."/>
            <person name="Mavromatis K."/>
            <person name="Mikhailova N."/>
            <person name="Pati A."/>
            <person name="Chen A."/>
            <person name="Palaniappan K."/>
            <person name="Land M."/>
            <person name="Hauser L."/>
            <person name="Chang Y.J."/>
            <person name="Jeffries C.D."/>
            <person name="Rohde M."/>
            <person name="Spring S."/>
            <person name="Sikorski J."/>
            <person name="Goker M."/>
            <person name="Woyke T."/>
            <person name="Bristow J."/>
            <person name="Eisen J.A."/>
            <person name="Markowitz V."/>
            <person name="Hugenholtz P."/>
            <person name="Kyrpides N.C."/>
            <person name="Klenk H.P."/>
        </authorList>
    </citation>
    <scope>NUCLEOTIDE SEQUENCE [LARGE SCALE GENOMIC DNA]</scope>
    <source>
        <strain evidence="4">DSM 11571 / OCM 486 / SEBR 4847</strain>
    </source>
</reference>
<feature type="transmembrane region" description="Helical" evidence="2">
    <location>
        <begin position="167"/>
        <end position="189"/>
    </location>
</feature>
<organism evidence="3 4">
    <name type="scientific">Methanolacinia petrolearia (strain DSM 11571 / OCM 486 / SEBR 4847)</name>
    <name type="common">Methanoplanus petrolearius</name>
    <dbReference type="NCBI Taxonomy" id="679926"/>
    <lineage>
        <taxon>Archaea</taxon>
        <taxon>Methanobacteriati</taxon>
        <taxon>Methanobacteriota</taxon>
        <taxon>Stenosarchaea group</taxon>
        <taxon>Methanomicrobia</taxon>
        <taxon>Methanomicrobiales</taxon>
        <taxon>Methanomicrobiaceae</taxon>
        <taxon>Methanolacinia</taxon>
    </lineage>
</organism>